<feature type="domain" description="NADH:quinone oxidoreductase/Mrp antiporter transmembrane" evidence="19">
    <location>
        <begin position="24"/>
        <end position="284"/>
    </location>
</feature>
<dbReference type="InterPro" id="IPR050175">
    <property type="entry name" value="Complex_I_Subunit_2"/>
</dbReference>
<keyword evidence="16 18" id="KW-0472">Membrane</keyword>
<evidence type="ECO:0000256" key="18">
    <source>
        <dbReference type="RuleBase" id="RU003403"/>
    </source>
</evidence>
<keyword evidence="8 18" id="KW-0812">Transmembrane</keyword>
<evidence type="ECO:0000256" key="4">
    <source>
        <dbReference type="ARBA" id="ARBA00012944"/>
    </source>
</evidence>
<evidence type="ECO:0000256" key="16">
    <source>
        <dbReference type="ARBA" id="ARBA00023136"/>
    </source>
</evidence>
<feature type="transmembrane region" description="Helical" evidence="18">
    <location>
        <begin position="237"/>
        <end position="257"/>
    </location>
</feature>
<evidence type="ECO:0000256" key="8">
    <source>
        <dbReference type="ARBA" id="ARBA00022692"/>
    </source>
</evidence>
<evidence type="ECO:0000256" key="5">
    <source>
        <dbReference type="ARBA" id="ARBA00021008"/>
    </source>
</evidence>
<sequence length="336" mass="38447">MMKNSTKMLFLATLIGSTLLVMSANNWMAMWMGLEINMIAFIALVSKNNNSSSSESMMLYFLIQSLGSIVLLMMILMNSMMMINSTVMLSLVKNILMISLMLKLGAAPFHSWMPEIMEKMSWLNCAILLSWQKLAPLTVMSNIMEGSNLILIAAMMSTITGAIGGINQTSTRKIMAFSSISHMGWMMASMKFENEMWMLYLIVYSMITVTTSIMFNYYSTYHINQIPMNYKSVMEKIMYSTMFMSLGGLPPFIGFMPKWIIIQSMMEKELYLTITVLMLTTLITLFYYLRMISTLILLSYSINKWMIVLKKQSKVVQLMLICPNLMLPLVSIFNFL</sequence>
<reference evidence="20" key="1">
    <citation type="journal article" date="2009" name="BMC Evol. Biol.">
        <title>Phylogenetic analysis of the true water bugs (Insecta: Hemiptera: Heteroptera: Nepomorpha): evidence from mitochondrial genomes.</title>
        <authorList>
            <person name="Hua J."/>
            <person name="Li M."/>
            <person name="Dong P."/>
            <person name="Cui Y."/>
            <person name="Xie Q."/>
            <person name="Bu W."/>
        </authorList>
    </citation>
    <scope>NUCLEOTIDE SEQUENCE</scope>
</reference>
<evidence type="ECO:0000256" key="10">
    <source>
        <dbReference type="ARBA" id="ARBA00022967"/>
    </source>
</evidence>
<comment type="function">
    <text evidence="1">Core subunit of the mitochondrial membrane respiratory chain NADH dehydrogenase (Complex I) that is believed to belong to the minimal assembly required for catalysis. Complex I functions in the transfer of electrons from NADH to the respiratory chain. The immediate electron acceptor for the enzyme is believed to be ubiquinone.</text>
</comment>
<keyword evidence="7 18" id="KW-0679">Respiratory chain</keyword>
<proteinExistence type="inferred from homology"/>
<evidence type="ECO:0000256" key="13">
    <source>
        <dbReference type="ARBA" id="ARBA00023027"/>
    </source>
</evidence>
<comment type="catalytic activity">
    <reaction evidence="17 18">
        <text>a ubiquinone + NADH + 5 H(+)(in) = a ubiquinol + NAD(+) + 4 H(+)(out)</text>
        <dbReference type="Rhea" id="RHEA:29091"/>
        <dbReference type="Rhea" id="RHEA-COMP:9565"/>
        <dbReference type="Rhea" id="RHEA-COMP:9566"/>
        <dbReference type="ChEBI" id="CHEBI:15378"/>
        <dbReference type="ChEBI" id="CHEBI:16389"/>
        <dbReference type="ChEBI" id="CHEBI:17976"/>
        <dbReference type="ChEBI" id="CHEBI:57540"/>
        <dbReference type="ChEBI" id="CHEBI:57945"/>
        <dbReference type="EC" id="7.1.1.2"/>
    </reaction>
</comment>
<dbReference type="CTD" id="4536"/>
<evidence type="ECO:0000256" key="14">
    <source>
        <dbReference type="ARBA" id="ARBA00023075"/>
    </source>
</evidence>
<comment type="subcellular location">
    <subcellularLocation>
        <location evidence="2 18">Mitochondrion inner membrane</location>
        <topology evidence="2 18">Multi-pass membrane protein</topology>
    </subcellularLocation>
</comment>
<feature type="transmembrane region" description="Helical" evidence="18">
    <location>
        <begin position="57"/>
        <end position="79"/>
    </location>
</feature>
<keyword evidence="9 18" id="KW-0999">Mitochondrion inner membrane</keyword>
<dbReference type="AlphaFoldDB" id="C5HIR3"/>
<geneLocation type="mitochondrion" evidence="20"/>
<dbReference type="RefSeq" id="YP_002971058.1">
    <property type="nucleotide sequence ID" value="NC_012845.1"/>
</dbReference>
<accession>C5HIR3</accession>
<evidence type="ECO:0000256" key="1">
    <source>
        <dbReference type="ARBA" id="ARBA00003257"/>
    </source>
</evidence>
<evidence type="ECO:0000256" key="17">
    <source>
        <dbReference type="ARBA" id="ARBA00049551"/>
    </source>
</evidence>
<dbReference type="InterPro" id="IPR001750">
    <property type="entry name" value="ND/Mrp_TM"/>
</dbReference>
<dbReference type="EMBL" id="FJ456947">
    <property type="protein sequence ID" value="ACJ69508.1"/>
    <property type="molecule type" value="Genomic_DNA"/>
</dbReference>
<gene>
    <name evidence="20" type="primary">ND2</name>
</gene>
<feature type="transmembrane region" description="Helical" evidence="18">
    <location>
        <begin position="197"/>
        <end position="217"/>
    </location>
</feature>
<dbReference type="EC" id="7.1.1.2" evidence="4 18"/>
<dbReference type="GO" id="GO:0005743">
    <property type="term" value="C:mitochondrial inner membrane"/>
    <property type="evidence" value="ECO:0007669"/>
    <property type="project" value="UniProtKB-SubCell"/>
</dbReference>
<keyword evidence="14 18" id="KW-0830">Ubiquinone</keyword>
<evidence type="ECO:0000313" key="20">
    <source>
        <dbReference type="EMBL" id="ACJ69508.1"/>
    </source>
</evidence>
<evidence type="ECO:0000259" key="19">
    <source>
        <dbReference type="Pfam" id="PF00361"/>
    </source>
</evidence>
<keyword evidence="6" id="KW-0813">Transport</keyword>
<evidence type="ECO:0000256" key="3">
    <source>
        <dbReference type="ARBA" id="ARBA00007012"/>
    </source>
</evidence>
<keyword evidence="13 18" id="KW-0520">NAD</keyword>
<feature type="transmembrane region" description="Helical" evidence="18">
    <location>
        <begin position="269"/>
        <end position="289"/>
    </location>
</feature>
<dbReference type="PANTHER" id="PTHR46552:SF1">
    <property type="entry name" value="NADH-UBIQUINONE OXIDOREDUCTASE CHAIN 2"/>
    <property type="match status" value="1"/>
</dbReference>
<comment type="similarity">
    <text evidence="3 18">Belongs to the complex I subunit 2 family.</text>
</comment>
<dbReference type="PANTHER" id="PTHR46552">
    <property type="entry name" value="NADH-UBIQUINONE OXIDOREDUCTASE CHAIN 2"/>
    <property type="match status" value="1"/>
</dbReference>
<evidence type="ECO:0000256" key="2">
    <source>
        <dbReference type="ARBA" id="ARBA00004448"/>
    </source>
</evidence>
<evidence type="ECO:0000256" key="7">
    <source>
        <dbReference type="ARBA" id="ARBA00022660"/>
    </source>
</evidence>
<comment type="function">
    <text evidence="18">Core subunit of the mitochondrial membrane respiratory chain NADH dehydrogenase (Complex I) which catalyzes electron transfer from NADH through the respiratory chain, using ubiquinone as an electron acceptor. Essential for the catalytic activity and assembly of complex I.</text>
</comment>
<dbReference type="GO" id="GO:0006120">
    <property type="term" value="P:mitochondrial electron transport, NADH to ubiquinone"/>
    <property type="evidence" value="ECO:0007669"/>
    <property type="project" value="InterPro"/>
</dbReference>
<feature type="transmembrane region" description="Helical" evidence="18">
    <location>
        <begin position="91"/>
        <end position="113"/>
    </location>
</feature>
<feature type="transmembrane region" description="Helical" evidence="18">
    <location>
        <begin position="149"/>
        <end position="166"/>
    </location>
</feature>
<evidence type="ECO:0000256" key="11">
    <source>
        <dbReference type="ARBA" id="ARBA00022982"/>
    </source>
</evidence>
<keyword evidence="15 18" id="KW-0496">Mitochondrion</keyword>
<dbReference type="Pfam" id="PF00361">
    <property type="entry name" value="Proton_antipo_M"/>
    <property type="match status" value="1"/>
</dbReference>
<protein>
    <recommendedName>
        <fullName evidence="5 18">NADH-ubiquinone oxidoreductase chain 2</fullName>
        <ecNumber evidence="4 18">7.1.1.2</ecNumber>
    </recommendedName>
</protein>
<keyword evidence="10 18" id="KW-1278">Translocase</keyword>
<name>C5HIR3_9HEMI</name>
<evidence type="ECO:0000256" key="6">
    <source>
        <dbReference type="ARBA" id="ARBA00022448"/>
    </source>
</evidence>
<feature type="transmembrane region" description="Helical" evidence="18">
    <location>
        <begin position="315"/>
        <end position="335"/>
    </location>
</feature>
<organism evidence="20">
    <name type="scientific">Ilyocoris cimicoides</name>
    <dbReference type="NCBI Taxonomy" id="280203"/>
    <lineage>
        <taxon>Eukaryota</taxon>
        <taxon>Metazoa</taxon>
        <taxon>Ecdysozoa</taxon>
        <taxon>Arthropoda</taxon>
        <taxon>Hexapoda</taxon>
        <taxon>Insecta</taxon>
        <taxon>Pterygota</taxon>
        <taxon>Neoptera</taxon>
        <taxon>Paraneoptera</taxon>
        <taxon>Hemiptera</taxon>
        <taxon>Heteroptera</taxon>
        <taxon>Panheteroptera</taxon>
        <taxon>Nepomorpha</taxon>
        <taxon>Naucoridae</taxon>
        <taxon>Ilyocorinae</taxon>
        <taxon>Ilyocoris</taxon>
    </lineage>
</organism>
<dbReference type="GeneID" id="7996725"/>
<keyword evidence="12 18" id="KW-1133">Transmembrane helix</keyword>
<dbReference type="InterPro" id="IPR003917">
    <property type="entry name" value="NADH_UbQ_OxRdtase_chain2"/>
</dbReference>
<keyword evidence="11 18" id="KW-0249">Electron transport</keyword>
<evidence type="ECO:0000256" key="15">
    <source>
        <dbReference type="ARBA" id="ARBA00023128"/>
    </source>
</evidence>
<evidence type="ECO:0000256" key="12">
    <source>
        <dbReference type="ARBA" id="ARBA00022989"/>
    </source>
</evidence>
<evidence type="ECO:0000256" key="9">
    <source>
        <dbReference type="ARBA" id="ARBA00022792"/>
    </source>
</evidence>
<dbReference type="GO" id="GO:0008137">
    <property type="term" value="F:NADH dehydrogenase (ubiquinone) activity"/>
    <property type="evidence" value="ECO:0007669"/>
    <property type="project" value="UniProtKB-EC"/>
</dbReference>
<dbReference type="PRINTS" id="PR01436">
    <property type="entry name" value="NADHDHGNASE2"/>
</dbReference>